<keyword evidence="5" id="KW-1185">Reference proteome</keyword>
<evidence type="ECO:0000256" key="1">
    <source>
        <dbReference type="ARBA" id="ARBA00023172"/>
    </source>
</evidence>
<feature type="chain" id="PRO_5036474019" description="Tyr recombinase domain-containing protein" evidence="2">
    <location>
        <begin position="22"/>
        <end position="176"/>
    </location>
</feature>
<name>A0A8W8K8C1_MAGGI</name>
<evidence type="ECO:0000256" key="2">
    <source>
        <dbReference type="SAM" id="SignalP"/>
    </source>
</evidence>
<dbReference type="SUPFAM" id="SSF56349">
    <property type="entry name" value="DNA breaking-rejoining enzymes"/>
    <property type="match status" value="1"/>
</dbReference>
<feature type="signal peptide" evidence="2">
    <location>
        <begin position="1"/>
        <end position="21"/>
    </location>
</feature>
<organism evidence="4 5">
    <name type="scientific">Magallana gigas</name>
    <name type="common">Pacific oyster</name>
    <name type="synonym">Crassostrea gigas</name>
    <dbReference type="NCBI Taxonomy" id="29159"/>
    <lineage>
        <taxon>Eukaryota</taxon>
        <taxon>Metazoa</taxon>
        <taxon>Spiralia</taxon>
        <taxon>Lophotrochozoa</taxon>
        <taxon>Mollusca</taxon>
        <taxon>Bivalvia</taxon>
        <taxon>Autobranchia</taxon>
        <taxon>Pteriomorphia</taxon>
        <taxon>Ostreida</taxon>
        <taxon>Ostreoidea</taxon>
        <taxon>Ostreidae</taxon>
        <taxon>Magallana</taxon>
    </lineage>
</organism>
<dbReference type="GO" id="GO:0003677">
    <property type="term" value="F:DNA binding"/>
    <property type="evidence" value="ECO:0007669"/>
    <property type="project" value="InterPro"/>
</dbReference>
<keyword evidence="2" id="KW-0732">Signal</keyword>
<proteinExistence type="predicted"/>
<dbReference type="InterPro" id="IPR013762">
    <property type="entry name" value="Integrase-like_cat_sf"/>
</dbReference>
<dbReference type="Gene3D" id="1.10.443.10">
    <property type="entry name" value="Intergrase catalytic core"/>
    <property type="match status" value="1"/>
</dbReference>
<dbReference type="InterPro" id="IPR002104">
    <property type="entry name" value="Integrase_catalytic"/>
</dbReference>
<dbReference type="Proteomes" id="UP000005408">
    <property type="component" value="Unassembled WGS sequence"/>
</dbReference>
<feature type="domain" description="Tyr recombinase" evidence="3">
    <location>
        <begin position="80"/>
        <end position="170"/>
    </location>
</feature>
<dbReference type="GO" id="GO:0015074">
    <property type="term" value="P:DNA integration"/>
    <property type="evidence" value="ECO:0007669"/>
    <property type="project" value="InterPro"/>
</dbReference>
<dbReference type="AlphaFoldDB" id="A0A8W8K8C1"/>
<sequence length="176" mass="20206">YQRCLFMAMFIIAFYAFLRVGEITVRSHSNPNLLLLSNVSFKTIAKASCMIITMTNFKHNLGKNPVHLEIKPQPIRKFCPVQIMKNYLKVRGVKDGPLFCYGSGRPISRSEFCKVLKSALKFSKLDSHKFKAHSFRIGAATQAHLQGFSDSQIRVMGRWHSESFQRYIRVSLFPTL</sequence>
<reference evidence="4" key="1">
    <citation type="submission" date="2022-08" db="UniProtKB">
        <authorList>
            <consortium name="EnsemblMetazoa"/>
        </authorList>
    </citation>
    <scope>IDENTIFICATION</scope>
    <source>
        <strain evidence="4">05x7-T-G4-1.051#20</strain>
    </source>
</reference>
<dbReference type="Pfam" id="PF00589">
    <property type="entry name" value="Phage_integrase"/>
    <property type="match status" value="1"/>
</dbReference>
<accession>A0A8W8K8C1</accession>
<keyword evidence="1" id="KW-0233">DNA recombination</keyword>
<evidence type="ECO:0000313" key="5">
    <source>
        <dbReference type="Proteomes" id="UP000005408"/>
    </source>
</evidence>
<protein>
    <recommendedName>
        <fullName evidence="3">Tyr recombinase domain-containing protein</fullName>
    </recommendedName>
</protein>
<evidence type="ECO:0000259" key="3">
    <source>
        <dbReference type="Pfam" id="PF00589"/>
    </source>
</evidence>
<dbReference type="InterPro" id="IPR052925">
    <property type="entry name" value="Phage_Integrase-like_Recomb"/>
</dbReference>
<dbReference type="PANTHER" id="PTHR34605">
    <property type="entry name" value="PHAGE_INTEGRASE DOMAIN-CONTAINING PROTEIN"/>
    <property type="match status" value="1"/>
</dbReference>
<evidence type="ECO:0000313" key="4">
    <source>
        <dbReference type="EnsemblMetazoa" id="G22536.3:cds"/>
    </source>
</evidence>
<dbReference type="GO" id="GO:0006310">
    <property type="term" value="P:DNA recombination"/>
    <property type="evidence" value="ECO:0007669"/>
    <property type="project" value="UniProtKB-KW"/>
</dbReference>
<dbReference type="InterPro" id="IPR011010">
    <property type="entry name" value="DNA_brk_join_enz"/>
</dbReference>
<dbReference type="EnsemblMetazoa" id="G22536.3">
    <property type="protein sequence ID" value="G22536.3:cds"/>
    <property type="gene ID" value="G22536"/>
</dbReference>
<dbReference type="PANTHER" id="PTHR34605:SF3">
    <property type="entry name" value="P CELL-TYPE AGGLUTINATION PROTEIN MAP4-LIKE-RELATED"/>
    <property type="match status" value="1"/>
</dbReference>